<name>A0A8T3CD70_DENNO</name>
<keyword evidence="2" id="KW-1185">Reference proteome</keyword>
<evidence type="ECO:0000313" key="1">
    <source>
        <dbReference type="EMBL" id="KAI0531455.1"/>
    </source>
</evidence>
<protein>
    <recommendedName>
        <fullName evidence="3">DUF4283 domain-containing protein</fullName>
    </recommendedName>
</protein>
<evidence type="ECO:0000313" key="2">
    <source>
        <dbReference type="Proteomes" id="UP000829196"/>
    </source>
</evidence>
<evidence type="ECO:0008006" key="3">
    <source>
        <dbReference type="Google" id="ProtNLM"/>
    </source>
</evidence>
<dbReference type="AlphaFoldDB" id="A0A8T3CD70"/>
<dbReference type="Proteomes" id="UP000829196">
    <property type="component" value="Unassembled WGS sequence"/>
</dbReference>
<sequence>MAANQLRDPGFLDGKAKSKPFHDALSGDSSCFPPLKVSSHRGLPALIVSDEELLSLATPFEFALFKRSPLFDVNVESPIVPVWISFPSLHPHLFSPRILHGFGSMFGRPLRIDNSSTNGTRPSVTQNLVELNVTKRYAS</sequence>
<dbReference type="EMBL" id="JAGYWB010000001">
    <property type="protein sequence ID" value="KAI0531455.1"/>
    <property type="molecule type" value="Genomic_DNA"/>
</dbReference>
<dbReference type="OrthoDB" id="1002340at2759"/>
<gene>
    <name evidence="1" type="ORF">KFK09_001010</name>
</gene>
<dbReference type="PANTHER" id="PTHR31286:SF179">
    <property type="entry name" value="RNASE H TYPE-1 DOMAIN-CONTAINING PROTEIN"/>
    <property type="match status" value="1"/>
</dbReference>
<organism evidence="1 2">
    <name type="scientific">Dendrobium nobile</name>
    <name type="common">Orchid</name>
    <dbReference type="NCBI Taxonomy" id="94219"/>
    <lineage>
        <taxon>Eukaryota</taxon>
        <taxon>Viridiplantae</taxon>
        <taxon>Streptophyta</taxon>
        <taxon>Embryophyta</taxon>
        <taxon>Tracheophyta</taxon>
        <taxon>Spermatophyta</taxon>
        <taxon>Magnoliopsida</taxon>
        <taxon>Liliopsida</taxon>
        <taxon>Asparagales</taxon>
        <taxon>Orchidaceae</taxon>
        <taxon>Epidendroideae</taxon>
        <taxon>Malaxideae</taxon>
        <taxon>Dendrobiinae</taxon>
        <taxon>Dendrobium</taxon>
    </lineage>
</organism>
<accession>A0A8T3CD70</accession>
<comment type="caution">
    <text evidence="1">The sequence shown here is derived from an EMBL/GenBank/DDBJ whole genome shotgun (WGS) entry which is preliminary data.</text>
</comment>
<dbReference type="PANTHER" id="PTHR31286">
    <property type="entry name" value="GLYCINE-RICH CELL WALL STRUCTURAL PROTEIN 1.8-LIKE"/>
    <property type="match status" value="1"/>
</dbReference>
<proteinExistence type="predicted"/>
<dbReference type="InterPro" id="IPR040256">
    <property type="entry name" value="At4g02000-like"/>
</dbReference>
<reference evidence="1" key="1">
    <citation type="journal article" date="2022" name="Front. Genet.">
        <title>Chromosome-Scale Assembly of the Dendrobium nobile Genome Provides Insights Into the Molecular Mechanism of the Biosynthesis of the Medicinal Active Ingredient of Dendrobium.</title>
        <authorList>
            <person name="Xu Q."/>
            <person name="Niu S.-C."/>
            <person name="Li K.-L."/>
            <person name="Zheng P.-J."/>
            <person name="Zhang X.-J."/>
            <person name="Jia Y."/>
            <person name="Liu Y."/>
            <person name="Niu Y.-X."/>
            <person name="Yu L.-H."/>
            <person name="Chen D.-F."/>
            <person name="Zhang G.-Q."/>
        </authorList>
    </citation>
    <scope>NUCLEOTIDE SEQUENCE</scope>
    <source>
        <tissue evidence="1">Leaf</tissue>
    </source>
</reference>